<protein>
    <submittedName>
        <fullName evidence="2">Uncharacterized protein</fullName>
    </submittedName>
</protein>
<evidence type="ECO:0000313" key="3">
    <source>
        <dbReference type="Proteomes" id="UP000006591"/>
    </source>
</evidence>
<dbReference type="HOGENOM" id="CLU_062326_0_0_1"/>
<keyword evidence="3" id="KW-1185">Reference proteome</keyword>
<dbReference type="AlphaFoldDB" id="A0A0E0FPY7"/>
<dbReference type="Proteomes" id="UP000006591">
    <property type="component" value="Chromosome 1"/>
</dbReference>
<evidence type="ECO:0000313" key="2">
    <source>
        <dbReference type="EnsemblPlants" id="ONIVA01G26960.1"/>
    </source>
</evidence>
<accession>A0A0E0FPY7</accession>
<dbReference type="OMA" id="GTCGIMV"/>
<dbReference type="EnsemblPlants" id="ONIVA01G26960.1">
    <property type="protein sequence ID" value="ONIVA01G26960.1"/>
    <property type="gene ID" value="ONIVA01G26960"/>
</dbReference>
<proteinExistence type="predicted"/>
<evidence type="ECO:0000256" key="1">
    <source>
        <dbReference type="SAM" id="MobiDB-lite"/>
    </source>
</evidence>
<reference evidence="2" key="1">
    <citation type="submission" date="2015-04" db="UniProtKB">
        <authorList>
            <consortium name="EnsemblPlants"/>
        </authorList>
    </citation>
    <scope>IDENTIFICATION</scope>
    <source>
        <strain evidence="2">SL10</strain>
    </source>
</reference>
<organism evidence="2">
    <name type="scientific">Oryza nivara</name>
    <name type="common">Indian wild rice</name>
    <name type="synonym">Oryza sativa f. spontanea</name>
    <dbReference type="NCBI Taxonomy" id="4536"/>
    <lineage>
        <taxon>Eukaryota</taxon>
        <taxon>Viridiplantae</taxon>
        <taxon>Streptophyta</taxon>
        <taxon>Embryophyta</taxon>
        <taxon>Tracheophyta</taxon>
        <taxon>Spermatophyta</taxon>
        <taxon>Magnoliopsida</taxon>
        <taxon>Liliopsida</taxon>
        <taxon>Poales</taxon>
        <taxon>Poaceae</taxon>
        <taxon>BOP clade</taxon>
        <taxon>Oryzoideae</taxon>
        <taxon>Oryzeae</taxon>
        <taxon>Oryzinae</taxon>
        <taxon>Oryza</taxon>
    </lineage>
</organism>
<reference evidence="2" key="2">
    <citation type="submission" date="2018-04" db="EMBL/GenBank/DDBJ databases">
        <title>OnivRS2 (Oryza nivara Reference Sequence Version 2).</title>
        <authorList>
            <person name="Zhang J."/>
            <person name="Kudrna D."/>
            <person name="Lee S."/>
            <person name="Talag J."/>
            <person name="Rajasekar S."/>
            <person name="Welchert J."/>
            <person name="Hsing Y.-I."/>
            <person name="Wing R.A."/>
        </authorList>
    </citation>
    <scope>NUCLEOTIDE SEQUENCE [LARGE SCALE GENOMIC DNA]</scope>
</reference>
<name>A0A0E0FPY7_ORYNI</name>
<dbReference type="STRING" id="4536.A0A0E0FPY7"/>
<feature type="region of interest" description="Disordered" evidence="1">
    <location>
        <begin position="192"/>
        <end position="226"/>
    </location>
</feature>
<sequence>MPAIHDLYMLRQSSRAIQTSITEITARLAKVTELVLALRAGGDVGNYDDDALSAAHAVDSRGAVVTRDGATFSAIAPVRGYGGGTGDDDALFTAIGPIGGGATALSCSAIFSVVVCIRGGGSDVTPHSSPVSLGTINSTVAMEDYRVASSPFPSTTTAAARDLTTASFSGGCDYAERCSTTRSIACGANGVGSRQATHAGKEGTAAAAQREQHARQSPGAPPPTRAAGGHCQYQIWRYLGPFHYWIRLSHVSDEAMDRTNPRGLHLGVMSSGRMLIDVNPPTLLGDEGETNEGARSEVSIDNQRGAADIGCSSTLCAGMSCVRHITMAQLVPTSTRHGTCGIMVDTYTGLVPAVSWLIPTGFRPGTCGIMVDVSGTN</sequence>
<dbReference type="Gramene" id="ONIVA01G26960.1">
    <property type="protein sequence ID" value="ONIVA01G26960.1"/>
    <property type="gene ID" value="ONIVA01G26960"/>
</dbReference>